<comment type="caution">
    <text evidence="9">The sequence shown here is derived from an EMBL/GenBank/DDBJ whole genome shotgun (WGS) entry which is preliminary data.</text>
</comment>
<protein>
    <recommendedName>
        <fullName evidence="4">Ras modification protein ERF4</fullName>
    </recommendedName>
</protein>
<dbReference type="PANTHER" id="PTHR13254:SF0">
    <property type="entry name" value="GOLGIN SUBFAMILY A MEMBER 7_ERF4 DOMAIN-CONTAINING PROTEIN"/>
    <property type="match status" value="1"/>
</dbReference>
<evidence type="ECO:0000313" key="9">
    <source>
        <dbReference type="EMBL" id="GHJ89154.1"/>
    </source>
</evidence>
<comment type="similarity">
    <text evidence="2">Belongs to the ERF4 family.</text>
</comment>
<keyword evidence="6" id="KW-0472">Membrane</keyword>
<dbReference type="GO" id="GO:0005789">
    <property type="term" value="C:endoplasmic reticulum membrane"/>
    <property type="evidence" value="ECO:0007669"/>
    <property type="project" value="UniProtKB-SubCell"/>
</dbReference>
<sequence length="221" mass="24757">MLPPLAGNSSDIEASRNAEEDLQQGVTAGTKSEGGFVHVARAGHVTNDGQRLEEKAQTGANGTEGTTRGFVPPHSSYTLSAVPHSTQNYGTEPSGVIGQHHPKEIIRIERDWSDGEICQFHANFPMELEGRISAVDFTTLIAEVNQHLLRAYSQKAAMAENILAILSWHTSLFWWTSRFEKELRKVEDILERANKELWNQRGLNLLSPRNVALQYLEIEYY</sequence>
<keyword evidence="10" id="KW-1185">Reference proteome</keyword>
<evidence type="ECO:0000313" key="10">
    <source>
        <dbReference type="Proteomes" id="UP000620104"/>
    </source>
</evidence>
<evidence type="ECO:0000259" key="8">
    <source>
        <dbReference type="Pfam" id="PF10256"/>
    </source>
</evidence>
<evidence type="ECO:0000256" key="6">
    <source>
        <dbReference type="ARBA" id="ARBA00023136"/>
    </source>
</evidence>
<evidence type="ECO:0000256" key="2">
    <source>
        <dbReference type="ARBA" id="ARBA00007732"/>
    </source>
</evidence>
<dbReference type="InterPro" id="IPR051371">
    <property type="entry name" value="Ras_palmitoyltransferase"/>
</dbReference>
<gene>
    <name evidence="9" type="ORF">NliqN6_5556</name>
</gene>
<dbReference type="AlphaFoldDB" id="A0A8H3YGV0"/>
<dbReference type="EMBL" id="BLZA01000040">
    <property type="protein sequence ID" value="GHJ89154.1"/>
    <property type="molecule type" value="Genomic_DNA"/>
</dbReference>
<evidence type="ECO:0000256" key="5">
    <source>
        <dbReference type="ARBA" id="ARBA00022824"/>
    </source>
</evidence>
<keyword evidence="5" id="KW-0256">Endoplasmic reticulum</keyword>
<accession>A0A8H3YGV0</accession>
<dbReference type="GO" id="GO:0031211">
    <property type="term" value="C:endoplasmic reticulum palmitoyltransferase complex"/>
    <property type="evidence" value="ECO:0007669"/>
    <property type="project" value="TreeGrafter"/>
</dbReference>
<dbReference type="InterPro" id="IPR019383">
    <property type="entry name" value="Golgin_A_7/ERF4"/>
</dbReference>
<proteinExistence type="inferred from homology"/>
<dbReference type="Proteomes" id="UP000620104">
    <property type="component" value="Unassembled WGS sequence"/>
</dbReference>
<name>A0A8H3YGV0_9TREE</name>
<feature type="region of interest" description="Disordered" evidence="7">
    <location>
        <begin position="1"/>
        <end position="73"/>
    </location>
</feature>
<dbReference type="PANTHER" id="PTHR13254">
    <property type="entry name" value="GOLGI AUTOANTIGEN, GOLGIN SUBFAMILY A, 7"/>
    <property type="match status" value="1"/>
</dbReference>
<evidence type="ECO:0000256" key="1">
    <source>
        <dbReference type="ARBA" id="ARBA00004406"/>
    </source>
</evidence>
<evidence type="ECO:0000256" key="3">
    <source>
        <dbReference type="ARBA" id="ARBA00011396"/>
    </source>
</evidence>
<comment type="subunit">
    <text evidence="3">Interacts with ERF2.</text>
</comment>
<evidence type="ECO:0000256" key="7">
    <source>
        <dbReference type="SAM" id="MobiDB-lite"/>
    </source>
</evidence>
<dbReference type="OrthoDB" id="2190159at2759"/>
<dbReference type="GO" id="GO:0006612">
    <property type="term" value="P:protein targeting to membrane"/>
    <property type="evidence" value="ECO:0007669"/>
    <property type="project" value="TreeGrafter"/>
</dbReference>
<dbReference type="Pfam" id="PF10256">
    <property type="entry name" value="Erf4"/>
    <property type="match status" value="1"/>
</dbReference>
<reference evidence="9" key="1">
    <citation type="submission" date="2020-07" db="EMBL/GenBank/DDBJ databases">
        <title>Draft Genome Sequence of a Deep-Sea Yeast, Naganishia (Cryptococcus) liquefaciens strain N6.</title>
        <authorList>
            <person name="Han Y.W."/>
            <person name="Kajitani R."/>
            <person name="Morimoto H."/>
            <person name="Parhat M."/>
            <person name="Tsubouchi H."/>
            <person name="Bakenova O."/>
            <person name="Ogata M."/>
            <person name="Argunhan B."/>
            <person name="Aoki R."/>
            <person name="Kajiwara S."/>
            <person name="Itoh T."/>
            <person name="Iwasaki H."/>
        </authorList>
    </citation>
    <scope>NUCLEOTIDE SEQUENCE</scope>
    <source>
        <strain evidence="9">N6</strain>
    </source>
</reference>
<organism evidence="9 10">
    <name type="scientific">Naganishia liquefaciens</name>
    <dbReference type="NCBI Taxonomy" id="104408"/>
    <lineage>
        <taxon>Eukaryota</taxon>
        <taxon>Fungi</taxon>
        <taxon>Dikarya</taxon>
        <taxon>Basidiomycota</taxon>
        <taxon>Agaricomycotina</taxon>
        <taxon>Tremellomycetes</taxon>
        <taxon>Filobasidiales</taxon>
        <taxon>Filobasidiaceae</taxon>
        <taxon>Naganishia</taxon>
    </lineage>
</organism>
<feature type="domain" description="Golgin subfamily A member 7/ERF4" evidence="8">
    <location>
        <begin position="105"/>
        <end position="217"/>
    </location>
</feature>
<evidence type="ECO:0000256" key="4">
    <source>
        <dbReference type="ARBA" id="ARBA00018463"/>
    </source>
</evidence>
<comment type="subcellular location">
    <subcellularLocation>
        <location evidence="1">Endoplasmic reticulum membrane</location>
        <topology evidence="1">Peripheral membrane protein</topology>
    </subcellularLocation>
</comment>